<reference evidence="2 3" key="1">
    <citation type="submission" date="2019-05" db="EMBL/GenBank/DDBJ databases">
        <title>Another draft genome of Portunus trituberculatus and its Hox gene families provides insights of decapod evolution.</title>
        <authorList>
            <person name="Jeong J.-H."/>
            <person name="Song I."/>
            <person name="Kim S."/>
            <person name="Choi T."/>
            <person name="Kim D."/>
            <person name="Ryu S."/>
            <person name="Kim W."/>
        </authorList>
    </citation>
    <scope>NUCLEOTIDE SEQUENCE [LARGE SCALE GENOMIC DNA]</scope>
    <source>
        <tissue evidence="2">Muscle</tissue>
    </source>
</reference>
<dbReference type="Proteomes" id="UP000324222">
    <property type="component" value="Unassembled WGS sequence"/>
</dbReference>
<sequence>MNARVLSPLSTCIARAPPFPGLLLHAALVTFPQGSILSHMQIRRRSKTRACNAQPSWGGKLALMNETVKVRPWHAPSRQGGAARPGPLTKDMEGTGGKCRH</sequence>
<gene>
    <name evidence="2" type="ORF">E2C01_092023</name>
</gene>
<dbReference type="EMBL" id="VSRR010107184">
    <property type="protein sequence ID" value="MPC96747.1"/>
    <property type="molecule type" value="Genomic_DNA"/>
</dbReference>
<accession>A0A5B7JUD9</accession>
<evidence type="ECO:0000313" key="2">
    <source>
        <dbReference type="EMBL" id="MPC96747.1"/>
    </source>
</evidence>
<comment type="caution">
    <text evidence="2">The sequence shown here is derived from an EMBL/GenBank/DDBJ whole genome shotgun (WGS) entry which is preliminary data.</text>
</comment>
<name>A0A5B7JUD9_PORTR</name>
<proteinExistence type="predicted"/>
<keyword evidence="3" id="KW-1185">Reference proteome</keyword>
<protein>
    <submittedName>
        <fullName evidence="2">Uncharacterized protein</fullName>
    </submittedName>
</protein>
<feature type="region of interest" description="Disordered" evidence="1">
    <location>
        <begin position="73"/>
        <end position="101"/>
    </location>
</feature>
<evidence type="ECO:0000313" key="3">
    <source>
        <dbReference type="Proteomes" id="UP000324222"/>
    </source>
</evidence>
<evidence type="ECO:0000256" key="1">
    <source>
        <dbReference type="SAM" id="MobiDB-lite"/>
    </source>
</evidence>
<organism evidence="2 3">
    <name type="scientific">Portunus trituberculatus</name>
    <name type="common">Swimming crab</name>
    <name type="synonym">Neptunus trituberculatus</name>
    <dbReference type="NCBI Taxonomy" id="210409"/>
    <lineage>
        <taxon>Eukaryota</taxon>
        <taxon>Metazoa</taxon>
        <taxon>Ecdysozoa</taxon>
        <taxon>Arthropoda</taxon>
        <taxon>Crustacea</taxon>
        <taxon>Multicrustacea</taxon>
        <taxon>Malacostraca</taxon>
        <taxon>Eumalacostraca</taxon>
        <taxon>Eucarida</taxon>
        <taxon>Decapoda</taxon>
        <taxon>Pleocyemata</taxon>
        <taxon>Brachyura</taxon>
        <taxon>Eubrachyura</taxon>
        <taxon>Portunoidea</taxon>
        <taxon>Portunidae</taxon>
        <taxon>Portuninae</taxon>
        <taxon>Portunus</taxon>
    </lineage>
</organism>
<dbReference type="AlphaFoldDB" id="A0A5B7JUD9"/>